<evidence type="ECO:0000313" key="3">
    <source>
        <dbReference type="Proteomes" id="UP001569153"/>
    </source>
</evidence>
<gene>
    <name evidence="2" type="ORF">ACED38_00095</name>
</gene>
<name>A0ABV4M2B9_9VIBR</name>
<feature type="chain" id="PRO_5045296476" evidence="1">
    <location>
        <begin position="23"/>
        <end position="123"/>
    </location>
</feature>
<evidence type="ECO:0000256" key="1">
    <source>
        <dbReference type="SAM" id="SignalP"/>
    </source>
</evidence>
<organism evidence="2 3">
    <name type="scientific">Vibrio cortegadensis</name>
    <dbReference type="NCBI Taxonomy" id="1328770"/>
    <lineage>
        <taxon>Bacteria</taxon>
        <taxon>Pseudomonadati</taxon>
        <taxon>Pseudomonadota</taxon>
        <taxon>Gammaproteobacteria</taxon>
        <taxon>Vibrionales</taxon>
        <taxon>Vibrionaceae</taxon>
        <taxon>Vibrio</taxon>
    </lineage>
</organism>
<evidence type="ECO:0000313" key="2">
    <source>
        <dbReference type="EMBL" id="MEZ8193275.1"/>
    </source>
</evidence>
<feature type="signal peptide" evidence="1">
    <location>
        <begin position="1"/>
        <end position="22"/>
    </location>
</feature>
<proteinExistence type="predicted"/>
<reference evidence="2 3" key="1">
    <citation type="submission" date="2024-06" db="EMBL/GenBank/DDBJ databases">
        <authorList>
            <person name="Steensen K."/>
            <person name="Seneca J."/>
            <person name="Bartlau N."/>
            <person name="Yu A.X."/>
            <person name="Polz M.F."/>
        </authorList>
    </citation>
    <scope>NUCLEOTIDE SEQUENCE [LARGE SCALE GENOMIC DNA]</scope>
    <source>
        <strain evidence="2 3">FF146</strain>
    </source>
</reference>
<comment type="caution">
    <text evidence="2">The sequence shown here is derived from an EMBL/GenBank/DDBJ whole genome shotgun (WGS) entry which is preliminary data.</text>
</comment>
<dbReference type="Proteomes" id="UP001569153">
    <property type="component" value="Unassembled WGS sequence"/>
</dbReference>
<keyword evidence="3" id="KW-1185">Reference proteome</keyword>
<keyword evidence="1" id="KW-0732">Signal</keyword>
<dbReference type="EMBL" id="JBGOOT010000001">
    <property type="protein sequence ID" value="MEZ8193275.1"/>
    <property type="molecule type" value="Genomic_DNA"/>
</dbReference>
<dbReference type="RefSeq" id="WP_371729432.1">
    <property type="nucleotide sequence ID" value="NZ_JBGOOT010000001.1"/>
</dbReference>
<sequence length="123" mass="13951">MKLLQSTIVLLFTFTFSTYTNAQMNISSIDAPFHIGKSVVACGLIKEIVPFKSGVYLNMDKHHPHQSLTLVVWDDDLNEFENRHGELNKLINSRACASGRVKMYRGRSQISLQNAYSFKSLVQ</sequence>
<accession>A0ABV4M2B9</accession>
<protein>
    <submittedName>
        <fullName evidence="2">Uncharacterized protein</fullName>
    </submittedName>
</protein>